<protein>
    <submittedName>
        <fullName evidence="2">Uncharacterized protein</fullName>
    </submittedName>
</protein>
<name>A0A2V5JB05_9EURO</name>
<accession>A0A2V5JB05</accession>
<evidence type="ECO:0000256" key="1">
    <source>
        <dbReference type="SAM" id="MobiDB-lite"/>
    </source>
</evidence>
<feature type="compositionally biased region" description="Basic and acidic residues" evidence="1">
    <location>
        <begin position="91"/>
        <end position="111"/>
    </location>
</feature>
<organism evidence="2 3">
    <name type="scientific">Aspergillus indologenus CBS 114.80</name>
    <dbReference type="NCBI Taxonomy" id="1450541"/>
    <lineage>
        <taxon>Eukaryota</taxon>
        <taxon>Fungi</taxon>
        <taxon>Dikarya</taxon>
        <taxon>Ascomycota</taxon>
        <taxon>Pezizomycotina</taxon>
        <taxon>Eurotiomycetes</taxon>
        <taxon>Eurotiomycetidae</taxon>
        <taxon>Eurotiales</taxon>
        <taxon>Aspergillaceae</taxon>
        <taxon>Aspergillus</taxon>
        <taxon>Aspergillus subgen. Circumdati</taxon>
    </lineage>
</organism>
<dbReference type="Proteomes" id="UP000248817">
    <property type="component" value="Unassembled WGS sequence"/>
</dbReference>
<dbReference type="EMBL" id="KZ825468">
    <property type="protein sequence ID" value="PYI35787.1"/>
    <property type="molecule type" value="Genomic_DNA"/>
</dbReference>
<proteinExistence type="predicted"/>
<gene>
    <name evidence="2" type="ORF">BP00DRAFT_442573</name>
</gene>
<reference evidence="2 3" key="1">
    <citation type="submission" date="2018-02" db="EMBL/GenBank/DDBJ databases">
        <title>The genomes of Aspergillus section Nigri reveals drivers in fungal speciation.</title>
        <authorList>
            <consortium name="DOE Joint Genome Institute"/>
            <person name="Vesth T.C."/>
            <person name="Nybo J."/>
            <person name="Theobald S."/>
            <person name="Brandl J."/>
            <person name="Frisvad J.C."/>
            <person name="Nielsen K.F."/>
            <person name="Lyhne E.K."/>
            <person name="Kogle M.E."/>
            <person name="Kuo A."/>
            <person name="Riley R."/>
            <person name="Clum A."/>
            <person name="Nolan M."/>
            <person name="Lipzen A."/>
            <person name="Salamov A."/>
            <person name="Henrissat B."/>
            <person name="Wiebenga A."/>
            <person name="De vries R.P."/>
            <person name="Grigoriev I.V."/>
            <person name="Mortensen U.H."/>
            <person name="Andersen M.R."/>
            <person name="Baker S.E."/>
        </authorList>
    </citation>
    <scope>NUCLEOTIDE SEQUENCE [LARGE SCALE GENOMIC DNA]</scope>
    <source>
        <strain evidence="2 3">CBS 114.80</strain>
    </source>
</reference>
<evidence type="ECO:0000313" key="2">
    <source>
        <dbReference type="EMBL" id="PYI35787.1"/>
    </source>
</evidence>
<dbReference type="AlphaFoldDB" id="A0A2V5JB05"/>
<feature type="region of interest" description="Disordered" evidence="1">
    <location>
        <begin position="76"/>
        <end position="111"/>
    </location>
</feature>
<keyword evidence="3" id="KW-1185">Reference proteome</keyword>
<evidence type="ECO:0000313" key="3">
    <source>
        <dbReference type="Proteomes" id="UP000248817"/>
    </source>
</evidence>
<sequence length="207" mass="23885">MPCIEKRTICQDTLLEALCFDLQLEEPYRILYKFLLFFNVADNKQMRNTSASYMYYLSAPAASDEGTEKILRAGGTTESASGADPVNGCTRSREPEEQTHDRKLYKSTTSRDNERIDKMVHGRRSDSRGSWKVWWPREALRMNPRLSPTLTEGHRHLMTARYFERHLTSPGKELRAASNSVAAVRNSLRGVENTRSTRSTRFIYRQI</sequence>